<accession>A0A2P2IPL7</accession>
<protein>
    <submittedName>
        <fullName evidence="1">Uncharacterized protein LOC105114872</fullName>
    </submittedName>
</protein>
<dbReference type="EMBL" id="GGEC01002680">
    <property type="protein sequence ID" value="MBW83163.1"/>
    <property type="molecule type" value="Transcribed_RNA"/>
</dbReference>
<proteinExistence type="predicted"/>
<organism evidence="1">
    <name type="scientific">Rhizophora mucronata</name>
    <name type="common">Asiatic mangrove</name>
    <dbReference type="NCBI Taxonomy" id="61149"/>
    <lineage>
        <taxon>Eukaryota</taxon>
        <taxon>Viridiplantae</taxon>
        <taxon>Streptophyta</taxon>
        <taxon>Embryophyta</taxon>
        <taxon>Tracheophyta</taxon>
        <taxon>Spermatophyta</taxon>
        <taxon>Magnoliopsida</taxon>
        <taxon>eudicotyledons</taxon>
        <taxon>Gunneridae</taxon>
        <taxon>Pentapetalae</taxon>
        <taxon>rosids</taxon>
        <taxon>fabids</taxon>
        <taxon>Malpighiales</taxon>
        <taxon>Rhizophoraceae</taxon>
        <taxon>Rhizophora</taxon>
    </lineage>
</organism>
<reference evidence="1" key="1">
    <citation type="submission" date="2018-02" db="EMBL/GenBank/DDBJ databases">
        <title>Rhizophora mucronata_Transcriptome.</title>
        <authorList>
            <person name="Meera S.P."/>
            <person name="Sreeshan A."/>
            <person name="Augustine A."/>
        </authorList>
    </citation>
    <scope>NUCLEOTIDE SEQUENCE</scope>
    <source>
        <tissue evidence="1">Leaf</tissue>
    </source>
</reference>
<sequence length="14" mass="1446">MGKRRGSGPVWGTG</sequence>
<name>A0A2P2IPL7_RHIMU</name>
<evidence type="ECO:0000313" key="1">
    <source>
        <dbReference type="EMBL" id="MBW83163.1"/>
    </source>
</evidence>